<evidence type="ECO:0000313" key="1">
    <source>
        <dbReference type="EMBL" id="KAG5553645.1"/>
    </source>
</evidence>
<name>A0AAV6KM23_9ERIC</name>
<dbReference type="AlphaFoldDB" id="A0AAV6KM23"/>
<sequence>MGSDEPFRWSRNLRESVLDLGSNFLKEKELLQFFFPELEMFVNNLCLYLVDIDA</sequence>
<accession>A0AAV6KM23</accession>
<reference evidence="1" key="1">
    <citation type="submission" date="2020-08" db="EMBL/GenBank/DDBJ databases">
        <title>Plant Genome Project.</title>
        <authorList>
            <person name="Zhang R.-G."/>
        </authorList>
    </citation>
    <scope>NUCLEOTIDE SEQUENCE</scope>
    <source>
        <strain evidence="1">WSP0</strain>
        <tissue evidence="1">Leaf</tissue>
    </source>
</reference>
<organism evidence="1 2">
    <name type="scientific">Rhododendron griersonianum</name>
    <dbReference type="NCBI Taxonomy" id="479676"/>
    <lineage>
        <taxon>Eukaryota</taxon>
        <taxon>Viridiplantae</taxon>
        <taxon>Streptophyta</taxon>
        <taxon>Embryophyta</taxon>
        <taxon>Tracheophyta</taxon>
        <taxon>Spermatophyta</taxon>
        <taxon>Magnoliopsida</taxon>
        <taxon>eudicotyledons</taxon>
        <taxon>Gunneridae</taxon>
        <taxon>Pentapetalae</taxon>
        <taxon>asterids</taxon>
        <taxon>Ericales</taxon>
        <taxon>Ericaceae</taxon>
        <taxon>Ericoideae</taxon>
        <taxon>Rhodoreae</taxon>
        <taxon>Rhododendron</taxon>
    </lineage>
</organism>
<dbReference type="EMBL" id="JACTNZ010000004">
    <property type="protein sequence ID" value="KAG5553645.1"/>
    <property type="molecule type" value="Genomic_DNA"/>
</dbReference>
<dbReference type="Proteomes" id="UP000823749">
    <property type="component" value="Chromosome 4"/>
</dbReference>
<comment type="caution">
    <text evidence="1">The sequence shown here is derived from an EMBL/GenBank/DDBJ whole genome shotgun (WGS) entry which is preliminary data.</text>
</comment>
<keyword evidence="2" id="KW-1185">Reference proteome</keyword>
<protein>
    <submittedName>
        <fullName evidence="1">Uncharacterized protein</fullName>
    </submittedName>
</protein>
<proteinExistence type="predicted"/>
<evidence type="ECO:0000313" key="2">
    <source>
        <dbReference type="Proteomes" id="UP000823749"/>
    </source>
</evidence>
<gene>
    <name evidence="1" type="ORF">RHGRI_011515</name>
</gene>